<accession>A0A7J5YWX7</accession>
<organism evidence="1 2">
    <name type="scientific">Dissostichus mawsoni</name>
    <name type="common">Antarctic cod</name>
    <dbReference type="NCBI Taxonomy" id="36200"/>
    <lineage>
        <taxon>Eukaryota</taxon>
        <taxon>Metazoa</taxon>
        <taxon>Chordata</taxon>
        <taxon>Craniata</taxon>
        <taxon>Vertebrata</taxon>
        <taxon>Euteleostomi</taxon>
        <taxon>Actinopterygii</taxon>
        <taxon>Neopterygii</taxon>
        <taxon>Teleostei</taxon>
        <taxon>Neoteleostei</taxon>
        <taxon>Acanthomorphata</taxon>
        <taxon>Eupercaria</taxon>
        <taxon>Perciformes</taxon>
        <taxon>Notothenioidei</taxon>
        <taxon>Nototheniidae</taxon>
        <taxon>Dissostichus</taxon>
    </lineage>
</organism>
<dbReference type="Proteomes" id="UP000518266">
    <property type="component" value="Unassembled WGS sequence"/>
</dbReference>
<name>A0A7J5YWX7_DISMA</name>
<keyword evidence="2" id="KW-1185">Reference proteome</keyword>
<comment type="caution">
    <text evidence="1">The sequence shown here is derived from an EMBL/GenBank/DDBJ whole genome shotgun (WGS) entry which is preliminary data.</text>
</comment>
<dbReference type="EMBL" id="JAAKFY010000009">
    <property type="protein sequence ID" value="KAF3852618.1"/>
    <property type="molecule type" value="Genomic_DNA"/>
</dbReference>
<evidence type="ECO:0000313" key="1">
    <source>
        <dbReference type="EMBL" id="KAF3852618.1"/>
    </source>
</evidence>
<evidence type="ECO:0000313" key="2">
    <source>
        <dbReference type="Proteomes" id="UP000518266"/>
    </source>
</evidence>
<proteinExistence type="predicted"/>
<dbReference type="AlphaFoldDB" id="A0A7J5YWX7"/>
<protein>
    <submittedName>
        <fullName evidence="1">Uncharacterized protein</fullName>
    </submittedName>
</protein>
<sequence>MSLQLSERRSHSRPEPKSCWQLEVKQLEVKQLEVKKLEVKQQQQRGGGSVHVLHLLQNLNSHLHGRFFTFAPSNWFDAIQVLLIEEPLKFIIVLFAQFFQSPKQQHIHHI</sequence>
<reference evidence="1 2" key="1">
    <citation type="submission" date="2020-03" db="EMBL/GenBank/DDBJ databases">
        <title>Dissostichus mawsoni Genome sequencing and assembly.</title>
        <authorList>
            <person name="Park H."/>
        </authorList>
    </citation>
    <scope>NUCLEOTIDE SEQUENCE [LARGE SCALE GENOMIC DNA]</scope>
    <source>
        <strain evidence="1">DM0001</strain>
        <tissue evidence="1">Muscle</tissue>
    </source>
</reference>
<gene>
    <name evidence="1" type="ORF">F7725_005973</name>
</gene>